<accession>X1P2R2</accession>
<proteinExistence type="predicted"/>
<name>X1P2R2_9ZZZZ</name>
<gene>
    <name evidence="1" type="ORF">S06H3_61199</name>
</gene>
<organism evidence="1">
    <name type="scientific">marine sediment metagenome</name>
    <dbReference type="NCBI Taxonomy" id="412755"/>
    <lineage>
        <taxon>unclassified sequences</taxon>
        <taxon>metagenomes</taxon>
        <taxon>ecological metagenomes</taxon>
    </lineage>
</organism>
<feature type="non-terminal residue" evidence="1">
    <location>
        <position position="1"/>
    </location>
</feature>
<protein>
    <submittedName>
        <fullName evidence="1">Uncharacterized protein</fullName>
    </submittedName>
</protein>
<evidence type="ECO:0000313" key="1">
    <source>
        <dbReference type="EMBL" id="GAI50592.1"/>
    </source>
</evidence>
<reference evidence="1" key="1">
    <citation type="journal article" date="2014" name="Front. Microbiol.">
        <title>High frequency of phylogenetically diverse reductive dehalogenase-homologous genes in deep subseafloor sedimentary metagenomes.</title>
        <authorList>
            <person name="Kawai M."/>
            <person name="Futagami T."/>
            <person name="Toyoda A."/>
            <person name="Takaki Y."/>
            <person name="Nishi S."/>
            <person name="Hori S."/>
            <person name="Arai W."/>
            <person name="Tsubouchi T."/>
            <person name="Morono Y."/>
            <person name="Uchiyama I."/>
            <person name="Ito T."/>
            <person name="Fujiyama A."/>
            <person name="Inagaki F."/>
            <person name="Takami H."/>
        </authorList>
    </citation>
    <scope>NUCLEOTIDE SEQUENCE</scope>
    <source>
        <strain evidence="1">Expedition CK06-06</strain>
    </source>
</reference>
<comment type="caution">
    <text evidence="1">The sequence shown here is derived from an EMBL/GenBank/DDBJ whole genome shotgun (WGS) entry which is preliminary data.</text>
</comment>
<dbReference type="AlphaFoldDB" id="X1P2R2"/>
<sequence length="88" mass="10486">KTKRGTYGKKMIRFSVQFWTSELPKNSDKKTAWASGVINLPKNEHKDLKPDMIRFKNLEEFTSRFQELLERNKITLIEKKGIIKKKFK</sequence>
<dbReference type="EMBL" id="BARV01040078">
    <property type="protein sequence ID" value="GAI50592.1"/>
    <property type="molecule type" value="Genomic_DNA"/>
</dbReference>